<reference evidence="12 13" key="1">
    <citation type="journal article" date="2010" name="BMC Genomics">
        <title>Comparative genomics and proteomics of Helicobacter mustelae, an ulcerogenic and carcinogenic gastric pathogen.</title>
        <authorList>
            <person name="O'Toole P.W."/>
            <person name="Snelling W.J."/>
            <person name="Canchaya C."/>
            <person name="Forde B.M."/>
            <person name="Hardie K.R."/>
            <person name="Josenhans C."/>
            <person name="Graham R.L.J."/>
            <person name="McMullan G."/>
            <person name="Parkhill J."/>
            <person name="Belda E."/>
            <person name="Bentley S.D."/>
        </authorList>
    </citation>
    <scope>NUCLEOTIDE SEQUENCE [LARGE SCALE GENOMIC DNA]</scope>
    <source>
        <strain evidence="13">ATCC 43772 / LMG 18044 / NCTC 12198 / 12198</strain>
    </source>
</reference>
<dbReference type="InterPro" id="IPR006638">
    <property type="entry name" value="Elp3/MiaA/NifB-like_rSAM"/>
</dbReference>
<evidence type="ECO:0000256" key="2">
    <source>
        <dbReference type="ARBA" id="ARBA00006100"/>
    </source>
</evidence>
<dbReference type="SFLD" id="SFLDS00029">
    <property type="entry name" value="Radical_SAM"/>
    <property type="match status" value="1"/>
</dbReference>
<evidence type="ECO:0000313" key="12">
    <source>
        <dbReference type="EMBL" id="CBG39404.1"/>
    </source>
</evidence>
<dbReference type="GO" id="GO:0046872">
    <property type="term" value="F:metal ion binding"/>
    <property type="evidence" value="ECO:0007669"/>
    <property type="project" value="UniProtKB-UniRule"/>
</dbReference>
<proteinExistence type="inferred from homology"/>
<dbReference type="InterPro" id="IPR013785">
    <property type="entry name" value="Aldolase_TIM"/>
</dbReference>
<dbReference type="PROSITE" id="PS51918">
    <property type="entry name" value="RADICAL_SAM"/>
    <property type="match status" value="1"/>
</dbReference>
<accession>D3UFY3</accession>
<evidence type="ECO:0000256" key="10">
    <source>
        <dbReference type="RuleBase" id="RU364116"/>
    </source>
</evidence>
<dbReference type="InterPro" id="IPR004559">
    <property type="entry name" value="HemW-like"/>
</dbReference>
<dbReference type="Proteomes" id="UP000001522">
    <property type="component" value="Chromosome"/>
</dbReference>
<dbReference type="GO" id="GO:0005737">
    <property type="term" value="C:cytoplasm"/>
    <property type="evidence" value="ECO:0007669"/>
    <property type="project" value="UniProtKB-SubCell"/>
</dbReference>
<comment type="subcellular location">
    <subcellularLocation>
        <location evidence="10">Cytoplasm</location>
    </subcellularLocation>
</comment>
<dbReference type="SFLD" id="SFLDF00562">
    <property type="entry name" value="HemN-like__clustered_with_heat"/>
    <property type="match status" value="1"/>
</dbReference>
<keyword evidence="5 10" id="KW-0949">S-adenosyl-L-methionine</keyword>
<keyword evidence="13" id="KW-1185">Reference proteome</keyword>
<evidence type="ECO:0000259" key="11">
    <source>
        <dbReference type="PROSITE" id="PS51918"/>
    </source>
</evidence>
<sequence length="353" mass="40445">MILYIHIPFCTSRCGYCTFNSFENKHALIPAYINALCTDLASHSTSQRLDSIFFGGGTPNTLDPRAFEKIFATLHRHFSLAPKCEITLESNPDLVTKQWCKDLHTLGANRLSFGVQSFFADKLAFLQREHSQRDIHHALECATRAGFQNLSIDLIYDTPLDNEKRIKEETSLASALPINHLSAYSLTIEKQSRLQKQGVQEAKESLFDCIRQNLAKHNFTQYETSNYARGYKVAHNLAYWRNEDYIGCGCGAVGKRGDVRSYTHQNLEAYIADPTYRKKERLSKEDKVLETLFLGLRSEVGVSLEVFQIQKTSTQNIEQKISWLLEEEKCYIQDHKLFAKDYFLADEIALFLS</sequence>
<keyword evidence="7 10" id="KW-0408">Iron</keyword>
<keyword evidence="9 10" id="KW-0143">Chaperone</keyword>
<dbReference type="CDD" id="cd01335">
    <property type="entry name" value="Radical_SAM"/>
    <property type="match status" value="1"/>
</dbReference>
<dbReference type="PANTHER" id="PTHR13932:SF5">
    <property type="entry name" value="RADICAL S-ADENOSYL METHIONINE DOMAIN-CONTAINING PROTEIN 1, MITOCHONDRIAL"/>
    <property type="match status" value="1"/>
</dbReference>
<dbReference type="GO" id="GO:0006779">
    <property type="term" value="P:porphyrin-containing compound biosynthetic process"/>
    <property type="evidence" value="ECO:0007669"/>
    <property type="project" value="InterPro"/>
</dbReference>
<evidence type="ECO:0000256" key="3">
    <source>
        <dbReference type="ARBA" id="ARBA00017228"/>
    </source>
</evidence>
<evidence type="ECO:0000256" key="8">
    <source>
        <dbReference type="ARBA" id="ARBA00023014"/>
    </source>
</evidence>
<feature type="domain" description="Radical SAM core" evidence="11">
    <location>
        <begin position="1"/>
        <end position="223"/>
    </location>
</feature>
<comment type="cofactor">
    <cofactor evidence="1">
        <name>[4Fe-4S] cluster</name>
        <dbReference type="ChEBI" id="CHEBI:49883"/>
    </cofactor>
</comment>
<dbReference type="RefSeq" id="WP_013022499.1">
    <property type="nucleotide sequence ID" value="NC_013949.1"/>
</dbReference>
<dbReference type="HOGENOM" id="CLU_027579_2_2_7"/>
<evidence type="ECO:0000256" key="7">
    <source>
        <dbReference type="ARBA" id="ARBA00023004"/>
    </source>
</evidence>
<dbReference type="GO" id="GO:0004109">
    <property type="term" value="F:coproporphyrinogen oxidase activity"/>
    <property type="evidence" value="ECO:0007669"/>
    <property type="project" value="InterPro"/>
</dbReference>
<dbReference type="SFLD" id="SFLDG01065">
    <property type="entry name" value="anaerobic_coproporphyrinogen-I"/>
    <property type="match status" value="1"/>
</dbReference>
<organism evidence="12 13">
    <name type="scientific">Helicobacter mustelae (strain ATCC 43772 / CCUG 25715 / CIP 103759 / LMG 18044 / NCTC 12198 / R85-136P)</name>
    <name type="common">Campylobacter mustelae</name>
    <dbReference type="NCBI Taxonomy" id="679897"/>
    <lineage>
        <taxon>Bacteria</taxon>
        <taxon>Pseudomonadati</taxon>
        <taxon>Campylobacterota</taxon>
        <taxon>Epsilonproteobacteria</taxon>
        <taxon>Campylobacterales</taxon>
        <taxon>Helicobacteraceae</taxon>
        <taxon>Helicobacter</taxon>
    </lineage>
</organism>
<keyword evidence="10" id="KW-0963">Cytoplasm</keyword>
<dbReference type="NCBIfam" id="TIGR00539">
    <property type="entry name" value="hemN_rel"/>
    <property type="match status" value="1"/>
</dbReference>
<evidence type="ECO:0000256" key="4">
    <source>
        <dbReference type="ARBA" id="ARBA00022617"/>
    </source>
</evidence>
<dbReference type="SUPFAM" id="SSF102114">
    <property type="entry name" value="Radical SAM enzymes"/>
    <property type="match status" value="1"/>
</dbReference>
<dbReference type="SMART" id="SM00729">
    <property type="entry name" value="Elp3"/>
    <property type="match status" value="1"/>
</dbReference>
<keyword evidence="4 10" id="KW-0349">Heme</keyword>
<dbReference type="KEGG" id="hms:HMU01420"/>
<keyword evidence="6 10" id="KW-0479">Metal-binding</keyword>
<dbReference type="Pfam" id="PF04055">
    <property type="entry name" value="Radical_SAM"/>
    <property type="match status" value="1"/>
</dbReference>
<comment type="similarity">
    <text evidence="2">Belongs to the anaerobic coproporphyrinogen-III oxidase family. HemW subfamily.</text>
</comment>
<dbReference type="EMBL" id="FN555004">
    <property type="protein sequence ID" value="CBG39404.1"/>
    <property type="molecule type" value="Genomic_DNA"/>
</dbReference>
<evidence type="ECO:0000256" key="1">
    <source>
        <dbReference type="ARBA" id="ARBA00001966"/>
    </source>
</evidence>
<dbReference type="InterPro" id="IPR058240">
    <property type="entry name" value="rSAM_sf"/>
</dbReference>
<dbReference type="GO" id="GO:0051539">
    <property type="term" value="F:4 iron, 4 sulfur cluster binding"/>
    <property type="evidence" value="ECO:0007669"/>
    <property type="project" value="UniProtKB-UniRule"/>
</dbReference>
<keyword evidence="10" id="KW-0004">4Fe-4S</keyword>
<dbReference type="PANTHER" id="PTHR13932">
    <property type="entry name" value="COPROPORPHYRINIGEN III OXIDASE"/>
    <property type="match status" value="1"/>
</dbReference>
<dbReference type="Gene3D" id="3.20.20.70">
    <property type="entry name" value="Aldolase class I"/>
    <property type="match status" value="1"/>
</dbReference>
<dbReference type="InterPro" id="IPR007197">
    <property type="entry name" value="rSAM"/>
</dbReference>
<gene>
    <name evidence="12" type="ordered locus">HMU01420</name>
</gene>
<evidence type="ECO:0000256" key="6">
    <source>
        <dbReference type="ARBA" id="ARBA00022723"/>
    </source>
</evidence>
<protein>
    <recommendedName>
        <fullName evidence="3 10">Heme chaperone HemW</fullName>
    </recommendedName>
</protein>
<dbReference type="STRING" id="679897.HMU01420"/>
<dbReference type="eggNOG" id="COG0635">
    <property type="taxonomic scope" value="Bacteria"/>
</dbReference>
<keyword evidence="8 10" id="KW-0411">Iron-sulfur</keyword>
<evidence type="ECO:0000256" key="5">
    <source>
        <dbReference type="ARBA" id="ARBA00022691"/>
    </source>
</evidence>
<name>D3UFY3_HELM1</name>
<evidence type="ECO:0000313" key="13">
    <source>
        <dbReference type="Proteomes" id="UP000001522"/>
    </source>
</evidence>
<dbReference type="InterPro" id="IPR034505">
    <property type="entry name" value="Coproporphyrinogen-III_oxidase"/>
</dbReference>
<comment type="function">
    <text evidence="10">Probably acts as a heme chaperone, transferring heme to an unknown acceptor. Binds one molecule of heme per monomer, possibly covalently. Binds 1 [4Fe-4S] cluster. The cluster is coordinated with 3 cysteines and an exchangeable S-adenosyl-L-methionine.</text>
</comment>
<evidence type="ECO:0000256" key="9">
    <source>
        <dbReference type="ARBA" id="ARBA00023186"/>
    </source>
</evidence>
<dbReference type="AlphaFoldDB" id="D3UFY3"/>